<feature type="region of interest" description="Disordered" evidence="1">
    <location>
        <begin position="131"/>
        <end position="152"/>
    </location>
</feature>
<protein>
    <submittedName>
        <fullName evidence="2">Beta-1,4-mannosyl-glycoprotein 4-beta-N-acetylglucosaminyltransferase</fullName>
    </submittedName>
</protein>
<dbReference type="Proteomes" id="UP000424527">
    <property type="component" value="Unassembled WGS sequence"/>
</dbReference>
<name>A0A6G0JAA1_LARCR</name>
<dbReference type="PANTHER" id="PTHR12224">
    <property type="entry name" value="BETA-1,4-MANNOSYL-GLYCOPROTEIN BETA-1,4-N-ACETYLGLUCOSAMINYL-TRANSFERASE"/>
    <property type="match status" value="1"/>
</dbReference>
<keyword evidence="3" id="KW-1185">Reference proteome</keyword>
<accession>A0A6G0JAA1</accession>
<dbReference type="OrthoDB" id="6474464at2759"/>
<gene>
    <name evidence="2" type="ORF">D5F01_LYC00665</name>
</gene>
<sequence>MKMRRHRVFLLCTVGLCVISFLHYYKALHYVSLLRELSAPYPNIKSFIMVTGFFWREKGVSATPLSPASPEEAPPLPVLRQSDSKARIVADAAGGGGGRAGGGMDLGIGGVMVGGAGIIGNAGLQIRLREEPAPPHPWEKPEENQRGDTPNEDKAEDLLMLRNPSRPAQPARSDLPEVPLVGKEHWVVSHKDKLDDSFEVMGDLHTRTHQLQDDKTSYFVRTKAGALCFRQGTEVATPKEYSGKAGGSVANGVVEGARPGVAGLRKPLEVQQQSSIAPKAKARARGNGKRLVKCVCRPGWHGPYCGVPTMVYHSNLPTKERLTPRDTPRRVINAININHEFDLLHVRFRELAQAVDLFLVCESNFTAYGEKRPLTFLRLLLNGTYDYIRHKILYVFLDHFPEGGRQDGWIADDYLRTFLTHNGMSRVVGARSDDVFVINDADEIPAHEGLVFLKLFDGWTEPFAIHMRKSLYGFFWKQFGSLEVVSGCTVGMLRDVYDGDGIKLRRREYYTMPGFRKYENDTGHILVQWSVGSPFHFAGWHCSWCFTPEGIYFKLVSAQNGDFPRWGDYEDKRDLNYIRDLIRTGGWFDGSVQEYPPADPKEHMYAPKYMLEHSDRYHYLLENPYIKVPRHSEG</sequence>
<proteinExistence type="predicted"/>
<keyword evidence="2" id="KW-0328">Glycosyltransferase</keyword>
<organism evidence="2 3">
    <name type="scientific">Larimichthys crocea</name>
    <name type="common">Large yellow croaker</name>
    <name type="synonym">Pseudosciaena crocea</name>
    <dbReference type="NCBI Taxonomy" id="215358"/>
    <lineage>
        <taxon>Eukaryota</taxon>
        <taxon>Metazoa</taxon>
        <taxon>Chordata</taxon>
        <taxon>Craniata</taxon>
        <taxon>Vertebrata</taxon>
        <taxon>Euteleostomi</taxon>
        <taxon>Actinopterygii</taxon>
        <taxon>Neopterygii</taxon>
        <taxon>Teleostei</taxon>
        <taxon>Neoteleostei</taxon>
        <taxon>Acanthomorphata</taxon>
        <taxon>Eupercaria</taxon>
        <taxon>Sciaenidae</taxon>
        <taxon>Larimichthys</taxon>
    </lineage>
</organism>
<dbReference type="GO" id="GO:0003830">
    <property type="term" value="F:beta-1,4-mannosylglycoprotein 4-beta-N-acetylglucosaminyltransferase activity"/>
    <property type="evidence" value="ECO:0007669"/>
    <property type="project" value="InterPro"/>
</dbReference>
<reference evidence="2 3" key="1">
    <citation type="submission" date="2019-07" db="EMBL/GenBank/DDBJ databases">
        <title>Chromosome genome assembly for large yellow croaker.</title>
        <authorList>
            <person name="Xiao S."/>
        </authorList>
    </citation>
    <scope>NUCLEOTIDE SEQUENCE [LARGE SCALE GENOMIC DNA]</scope>
    <source>
        <strain evidence="2">JMULYC20181020</strain>
        <tissue evidence="2">Muscle</tissue>
    </source>
</reference>
<dbReference type="GO" id="GO:0006044">
    <property type="term" value="P:N-acetylglucosamine metabolic process"/>
    <property type="evidence" value="ECO:0007669"/>
    <property type="project" value="TreeGrafter"/>
</dbReference>
<dbReference type="GO" id="GO:0016020">
    <property type="term" value="C:membrane"/>
    <property type="evidence" value="ECO:0007669"/>
    <property type="project" value="InterPro"/>
</dbReference>
<comment type="caution">
    <text evidence="2">The sequence shown here is derived from an EMBL/GenBank/DDBJ whole genome shotgun (WGS) entry which is preliminary data.</text>
</comment>
<dbReference type="InterPro" id="IPR006813">
    <property type="entry name" value="Glyco_trans_17"/>
</dbReference>
<dbReference type="Pfam" id="PF04724">
    <property type="entry name" value="Glyco_transf_17"/>
    <property type="match status" value="1"/>
</dbReference>
<evidence type="ECO:0000313" key="3">
    <source>
        <dbReference type="Proteomes" id="UP000424527"/>
    </source>
</evidence>
<evidence type="ECO:0000256" key="1">
    <source>
        <dbReference type="SAM" id="MobiDB-lite"/>
    </source>
</evidence>
<dbReference type="PANTHER" id="PTHR12224:SF0">
    <property type="entry name" value="BETA-1,4-MANNOSYL-GLYCOPROTEIN 4-BETA-N-ACETYLGLUCOSAMINYLTRANSFERASE"/>
    <property type="match status" value="1"/>
</dbReference>
<keyword evidence="2" id="KW-0808">Transferase</keyword>
<dbReference type="EMBL" id="REGW02000001">
    <property type="protein sequence ID" value="KAE8300524.1"/>
    <property type="molecule type" value="Genomic_DNA"/>
</dbReference>
<dbReference type="KEGG" id="lco:104925458"/>
<evidence type="ECO:0000313" key="2">
    <source>
        <dbReference type="EMBL" id="KAE8300524.1"/>
    </source>
</evidence>
<dbReference type="AlphaFoldDB" id="A0A6G0JAA1"/>